<sequence length="344" mass="37551">MNEEHDTSESSYRPSSPDLSGLTNASAPLPRLTRIPSYHPPDPNFPAGYSFSPRGSYDASPFFSPSTTTPSTSYFGSRTQPHGSFPLQSPYSPQTFRTPSIPGQTPIHHSPPFQSRPLGQQSLYNNAPPPPLYPQSPFRPPLNQPSSEQFPSQSQPQFASYDDMPRTRRQQAAEAQQDPDFNFSAVSRNATHTKTEPAQPAQPAAPMAPVDPTVGIDVRTKFPVARIKRIMQADEDVGKVAQATPTAVAKALELFMIALVTKGATEAKSNSSKRVTAQHLKTALMNDGQFDFLNEICENIPDEGPKKGRAKSEAKSEDSDEDVKPKAKGKGGRKRKADTDDETD</sequence>
<feature type="domain" description="Transcription factor CBF/NF-Y/archaeal histone" evidence="4">
    <location>
        <begin position="221"/>
        <end position="284"/>
    </location>
</feature>
<feature type="compositionally biased region" description="Pro residues" evidence="3">
    <location>
        <begin position="127"/>
        <end position="143"/>
    </location>
</feature>
<evidence type="ECO:0000256" key="3">
    <source>
        <dbReference type="SAM" id="MobiDB-lite"/>
    </source>
</evidence>
<feature type="compositionally biased region" description="Basic and acidic residues" evidence="3">
    <location>
        <begin position="303"/>
        <end position="325"/>
    </location>
</feature>
<evidence type="ECO:0000313" key="6">
    <source>
        <dbReference type="Proteomes" id="UP001172673"/>
    </source>
</evidence>
<feature type="compositionally biased region" description="Low complexity" evidence="3">
    <location>
        <begin position="60"/>
        <end position="73"/>
    </location>
</feature>
<dbReference type="InterPro" id="IPR009072">
    <property type="entry name" value="Histone-fold"/>
</dbReference>
<dbReference type="InterPro" id="IPR050568">
    <property type="entry name" value="Transcr_DNA_Rep_Reg"/>
</dbReference>
<reference evidence="5" key="1">
    <citation type="submission" date="2022-10" db="EMBL/GenBank/DDBJ databases">
        <title>Culturing micro-colonial fungi from biological soil crusts in the Mojave desert and describing Neophaeococcomyces mojavensis, and introducing the new genera and species Taxawa tesnikishii.</title>
        <authorList>
            <person name="Kurbessoian T."/>
            <person name="Stajich J.E."/>
        </authorList>
    </citation>
    <scope>NUCLEOTIDE SEQUENCE</scope>
    <source>
        <strain evidence="5">TK_41</strain>
    </source>
</reference>
<feature type="compositionally biased region" description="Polar residues" evidence="3">
    <location>
        <begin position="74"/>
        <end position="103"/>
    </location>
</feature>
<dbReference type="SUPFAM" id="SSF47113">
    <property type="entry name" value="Histone-fold"/>
    <property type="match status" value="1"/>
</dbReference>
<comment type="caution">
    <text evidence="5">The sequence shown here is derived from an EMBL/GenBank/DDBJ whole genome shotgun (WGS) entry which is preliminary data.</text>
</comment>
<dbReference type="AlphaFoldDB" id="A0AA38XNG0"/>
<dbReference type="PANTHER" id="PTHR10252:SF5">
    <property type="entry name" value="DR1-ASSOCIATED COREPRESSOR"/>
    <property type="match status" value="1"/>
</dbReference>
<keyword evidence="2" id="KW-0539">Nucleus</keyword>
<evidence type="ECO:0000256" key="1">
    <source>
        <dbReference type="ARBA" id="ARBA00004123"/>
    </source>
</evidence>
<feature type="compositionally biased region" description="Low complexity" evidence="3">
    <location>
        <begin position="144"/>
        <end position="160"/>
    </location>
</feature>
<organism evidence="5 6">
    <name type="scientific">Cladophialophora chaetospira</name>
    <dbReference type="NCBI Taxonomy" id="386627"/>
    <lineage>
        <taxon>Eukaryota</taxon>
        <taxon>Fungi</taxon>
        <taxon>Dikarya</taxon>
        <taxon>Ascomycota</taxon>
        <taxon>Pezizomycotina</taxon>
        <taxon>Eurotiomycetes</taxon>
        <taxon>Chaetothyriomycetidae</taxon>
        <taxon>Chaetothyriales</taxon>
        <taxon>Herpotrichiellaceae</taxon>
        <taxon>Cladophialophora</taxon>
    </lineage>
</organism>
<gene>
    <name evidence="5" type="ORF">H2200_000457</name>
</gene>
<dbReference type="GO" id="GO:0016251">
    <property type="term" value="F:RNA polymerase II general transcription initiation factor activity"/>
    <property type="evidence" value="ECO:0007669"/>
    <property type="project" value="TreeGrafter"/>
</dbReference>
<dbReference type="Gene3D" id="1.10.20.10">
    <property type="entry name" value="Histone, subunit A"/>
    <property type="match status" value="1"/>
</dbReference>
<dbReference type="GO" id="GO:0017054">
    <property type="term" value="C:negative cofactor 2 complex"/>
    <property type="evidence" value="ECO:0007669"/>
    <property type="project" value="TreeGrafter"/>
</dbReference>
<dbReference type="CDD" id="cd22906">
    <property type="entry name" value="HFD_DRAP1"/>
    <property type="match status" value="1"/>
</dbReference>
<evidence type="ECO:0000256" key="2">
    <source>
        <dbReference type="ARBA" id="ARBA00023242"/>
    </source>
</evidence>
<name>A0AA38XNG0_9EURO</name>
<dbReference type="GO" id="GO:0001046">
    <property type="term" value="F:core promoter sequence-specific DNA binding"/>
    <property type="evidence" value="ECO:0007669"/>
    <property type="project" value="TreeGrafter"/>
</dbReference>
<dbReference type="InterPro" id="IPR003958">
    <property type="entry name" value="CBFA_NFYB_domain"/>
</dbReference>
<evidence type="ECO:0000259" key="4">
    <source>
        <dbReference type="Pfam" id="PF00808"/>
    </source>
</evidence>
<feature type="region of interest" description="Disordered" evidence="3">
    <location>
        <begin position="1"/>
        <end position="212"/>
    </location>
</feature>
<dbReference type="Proteomes" id="UP001172673">
    <property type="component" value="Unassembled WGS sequence"/>
</dbReference>
<keyword evidence="6" id="KW-1185">Reference proteome</keyword>
<feature type="compositionally biased region" description="Low complexity" evidence="3">
    <location>
        <begin position="197"/>
        <end position="208"/>
    </location>
</feature>
<feature type="compositionally biased region" description="Basic residues" evidence="3">
    <location>
        <begin position="326"/>
        <end position="336"/>
    </location>
</feature>
<dbReference type="GO" id="GO:0046982">
    <property type="term" value="F:protein heterodimerization activity"/>
    <property type="evidence" value="ECO:0007669"/>
    <property type="project" value="InterPro"/>
</dbReference>
<protein>
    <recommendedName>
        <fullName evidence="4">Transcription factor CBF/NF-Y/archaeal histone domain-containing protein</fullName>
    </recommendedName>
</protein>
<dbReference type="PANTHER" id="PTHR10252">
    <property type="entry name" value="HISTONE-LIKE TRANSCRIPTION FACTOR CCAAT-RELATED"/>
    <property type="match status" value="1"/>
</dbReference>
<feature type="region of interest" description="Disordered" evidence="3">
    <location>
        <begin position="299"/>
        <end position="344"/>
    </location>
</feature>
<dbReference type="EMBL" id="JAPDRK010000001">
    <property type="protein sequence ID" value="KAJ9616738.1"/>
    <property type="molecule type" value="Genomic_DNA"/>
</dbReference>
<comment type="subcellular location">
    <subcellularLocation>
        <location evidence="1">Nucleus</location>
    </subcellularLocation>
</comment>
<dbReference type="Pfam" id="PF00808">
    <property type="entry name" value="CBFD_NFYB_HMF"/>
    <property type="match status" value="1"/>
</dbReference>
<accession>A0AA38XNG0</accession>
<evidence type="ECO:0000313" key="5">
    <source>
        <dbReference type="EMBL" id="KAJ9616738.1"/>
    </source>
</evidence>
<feature type="compositionally biased region" description="Polar residues" evidence="3">
    <location>
        <begin position="9"/>
        <end position="26"/>
    </location>
</feature>
<proteinExistence type="predicted"/>